<dbReference type="Pfam" id="PF00589">
    <property type="entry name" value="Phage_integrase"/>
    <property type="match status" value="1"/>
</dbReference>
<evidence type="ECO:0000256" key="3">
    <source>
        <dbReference type="ARBA" id="ARBA00022618"/>
    </source>
</evidence>
<accession>A0ABV6IMW9</accession>
<keyword evidence="5 9" id="KW-0229">DNA integration</keyword>
<comment type="similarity">
    <text evidence="9">Belongs to the 'phage' integrase family. XerC subfamily.</text>
</comment>
<feature type="active site" evidence="9">
    <location>
        <position position="152"/>
    </location>
</feature>
<evidence type="ECO:0000256" key="1">
    <source>
        <dbReference type="ARBA" id="ARBA00004496"/>
    </source>
</evidence>
<dbReference type="SUPFAM" id="SSF56349">
    <property type="entry name" value="DNA breaking-rejoining enzymes"/>
    <property type="match status" value="1"/>
</dbReference>
<dbReference type="PROSITE" id="PS51900">
    <property type="entry name" value="CB"/>
    <property type="match status" value="1"/>
</dbReference>
<evidence type="ECO:0000259" key="12">
    <source>
        <dbReference type="PROSITE" id="PS51900"/>
    </source>
</evidence>
<dbReference type="HAMAP" id="MF_01808">
    <property type="entry name" value="Recomb_XerC_XerD"/>
    <property type="match status" value="1"/>
</dbReference>
<keyword evidence="6 9" id="KW-0238">DNA-binding</keyword>
<dbReference type="RefSeq" id="WP_377049049.1">
    <property type="nucleotide sequence ID" value="NZ_JBHLVZ010000002.1"/>
</dbReference>
<sequence>MTTGLAARADFLDWLARERRSSPETIEAYGRDIADLLGFLSAHQGGEPDLSALALADLRSFLAHRAAAGIGASSRARQLSAIKTFLRFLVRRHGLAPLPLGGLSGPRRKPPVPRALTEEQARTATTDSAENSPAMAARNQALFTLLYGCGLRIAEALALNLRDAPRAGTGLRVLGKGAKERIVPVLPAVEAAMAEWLRHRGPATPDAPLFTGAKGGRLDPGVAQRALRDLRRATGLPEHTTPHALRHSFATHLLGGGADLRAIQDLLGHASLSTTQRYTQVDQAGLLETWRRAHPRAD</sequence>
<gene>
    <name evidence="9" type="primary">xerC</name>
    <name evidence="13" type="ORF">ACFFIC_05040</name>
</gene>
<feature type="region of interest" description="Disordered" evidence="10">
    <location>
        <begin position="100"/>
        <end position="132"/>
    </location>
</feature>
<dbReference type="Pfam" id="PF02899">
    <property type="entry name" value="Phage_int_SAM_1"/>
    <property type="match status" value="1"/>
</dbReference>
<dbReference type="InterPro" id="IPR004107">
    <property type="entry name" value="Integrase_SAM-like_N"/>
</dbReference>
<evidence type="ECO:0000256" key="6">
    <source>
        <dbReference type="ARBA" id="ARBA00023125"/>
    </source>
</evidence>
<keyword evidence="14" id="KW-1185">Reference proteome</keyword>
<evidence type="ECO:0000259" key="11">
    <source>
        <dbReference type="PROSITE" id="PS51898"/>
    </source>
</evidence>
<evidence type="ECO:0000256" key="9">
    <source>
        <dbReference type="HAMAP-Rule" id="MF_01808"/>
    </source>
</evidence>
<evidence type="ECO:0000256" key="10">
    <source>
        <dbReference type="SAM" id="MobiDB-lite"/>
    </source>
</evidence>
<dbReference type="InterPro" id="IPR002104">
    <property type="entry name" value="Integrase_catalytic"/>
</dbReference>
<dbReference type="InterPro" id="IPR010998">
    <property type="entry name" value="Integrase_recombinase_N"/>
</dbReference>
<dbReference type="Proteomes" id="UP001589789">
    <property type="component" value="Unassembled WGS sequence"/>
</dbReference>
<evidence type="ECO:0000256" key="7">
    <source>
        <dbReference type="ARBA" id="ARBA00023172"/>
    </source>
</evidence>
<keyword evidence="2 9" id="KW-0963">Cytoplasm</keyword>
<dbReference type="PANTHER" id="PTHR30349:SF90">
    <property type="entry name" value="TYROSINE RECOMBINASE XERD"/>
    <property type="match status" value="1"/>
</dbReference>
<dbReference type="InterPro" id="IPR050090">
    <property type="entry name" value="Tyrosine_recombinase_XerCD"/>
</dbReference>
<feature type="active site" description="O-(3'-phospho-DNA)-tyrosine intermediate" evidence="9">
    <location>
        <position position="278"/>
    </location>
</feature>
<keyword evidence="4 9" id="KW-0159">Chromosome partition</keyword>
<comment type="subcellular location">
    <subcellularLocation>
        <location evidence="1 9">Cytoplasm</location>
    </subcellularLocation>
</comment>
<protein>
    <recommendedName>
        <fullName evidence="9">Tyrosine recombinase XerC</fullName>
    </recommendedName>
</protein>
<comment type="function">
    <text evidence="9">Site-specific tyrosine recombinase, which acts by catalyzing the cutting and rejoining of the recombining DNA molecules. The XerC-XerD complex is essential to convert dimers of the bacterial chromosome into monomers to permit their segregation at cell division. It also contributes to the segregational stability of plasmids.</text>
</comment>
<dbReference type="SUPFAM" id="SSF47823">
    <property type="entry name" value="lambda integrase-like, N-terminal domain"/>
    <property type="match status" value="1"/>
</dbReference>
<dbReference type="InterPro" id="IPR011010">
    <property type="entry name" value="DNA_brk_join_enz"/>
</dbReference>
<evidence type="ECO:0000256" key="4">
    <source>
        <dbReference type="ARBA" id="ARBA00022829"/>
    </source>
</evidence>
<dbReference type="InterPro" id="IPR023009">
    <property type="entry name" value="Tyrosine_recombinase_XerC/XerD"/>
</dbReference>
<dbReference type="Gene3D" id="1.10.150.130">
    <property type="match status" value="1"/>
</dbReference>
<dbReference type="PANTHER" id="PTHR30349">
    <property type="entry name" value="PHAGE INTEGRASE-RELATED"/>
    <property type="match status" value="1"/>
</dbReference>
<feature type="domain" description="Tyr recombinase" evidence="11">
    <location>
        <begin position="111"/>
        <end position="291"/>
    </location>
</feature>
<dbReference type="InterPro" id="IPR044068">
    <property type="entry name" value="CB"/>
</dbReference>
<evidence type="ECO:0000256" key="5">
    <source>
        <dbReference type="ARBA" id="ARBA00022908"/>
    </source>
</evidence>
<feature type="active site" evidence="9">
    <location>
        <position position="243"/>
    </location>
</feature>
<dbReference type="InterPro" id="IPR013762">
    <property type="entry name" value="Integrase-like_cat_sf"/>
</dbReference>
<reference evidence="13 14" key="1">
    <citation type="submission" date="2024-09" db="EMBL/GenBank/DDBJ databases">
        <authorList>
            <person name="Sun Q."/>
            <person name="Mori K."/>
        </authorList>
    </citation>
    <scope>NUCLEOTIDE SEQUENCE [LARGE SCALE GENOMIC DNA]</scope>
    <source>
        <strain evidence="13 14">CCM 7468</strain>
    </source>
</reference>
<feature type="active site" evidence="9">
    <location>
        <position position="246"/>
    </location>
</feature>
<feature type="active site" evidence="9">
    <location>
        <position position="269"/>
    </location>
</feature>
<name>A0ABV6IMW9_9PROT</name>
<evidence type="ECO:0000256" key="2">
    <source>
        <dbReference type="ARBA" id="ARBA00022490"/>
    </source>
</evidence>
<comment type="subunit">
    <text evidence="9">Forms a cyclic heterotetrameric complex composed of two molecules of XerC and two molecules of XerD.</text>
</comment>
<keyword evidence="7 9" id="KW-0233">DNA recombination</keyword>
<keyword evidence="3 9" id="KW-0132">Cell division</keyword>
<keyword evidence="8 9" id="KW-0131">Cell cycle</keyword>
<organism evidence="13 14">
    <name type="scientific">Muricoccus vinaceus</name>
    <dbReference type="NCBI Taxonomy" id="424704"/>
    <lineage>
        <taxon>Bacteria</taxon>
        <taxon>Pseudomonadati</taxon>
        <taxon>Pseudomonadota</taxon>
        <taxon>Alphaproteobacteria</taxon>
        <taxon>Acetobacterales</taxon>
        <taxon>Roseomonadaceae</taxon>
        <taxon>Muricoccus</taxon>
    </lineage>
</organism>
<dbReference type="PROSITE" id="PS51898">
    <property type="entry name" value="TYR_RECOMBINASE"/>
    <property type="match status" value="1"/>
</dbReference>
<dbReference type="EMBL" id="JBHLVZ010000002">
    <property type="protein sequence ID" value="MFC0384916.1"/>
    <property type="molecule type" value="Genomic_DNA"/>
</dbReference>
<dbReference type="Gene3D" id="1.10.443.10">
    <property type="entry name" value="Intergrase catalytic core"/>
    <property type="match status" value="1"/>
</dbReference>
<evidence type="ECO:0000313" key="14">
    <source>
        <dbReference type="Proteomes" id="UP001589789"/>
    </source>
</evidence>
<comment type="caution">
    <text evidence="13">The sequence shown here is derived from an EMBL/GenBank/DDBJ whole genome shotgun (WGS) entry which is preliminary data.</text>
</comment>
<evidence type="ECO:0000256" key="8">
    <source>
        <dbReference type="ARBA" id="ARBA00023306"/>
    </source>
</evidence>
<evidence type="ECO:0000313" key="13">
    <source>
        <dbReference type="EMBL" id="MFC0384916.1"/>
    </source>
</evidence>
<proteinExistence type="inferred from homology"/>
<feature type="compositionally biased region" description="Polar residues" evidence="10">
    <location>
        <begin position="122"/>
        <end position="131"/>
    </location>
</feature>
<feature type="active site" evidence="9">
    <location>
        <position position="176"/>
    </location>
</feature>
<feature type="domain" description="Core-binding (CB)" evidence="12">
    <location>
        <begin position="2"/>
        <end position="90"/>
    </location>
</feature>